<sequence>MSKSKSRKTLYIRFFDNPMDDVVQEWLESIPKYQYGGLGGAVKKALFEYAQQMGFRLPEPEPEPKKVIKVISARRQAQRKALEAQQEAEEKAEMEAFIKEKTKIDLSVEDDSDFLKKMAQSLEDTF</sequence>
<comment type="caution">
    <text evidence="1">The sequence shown here is derived from an EMBL/GenBank/DDBJ whole genome shotgun (WGS) entry which is preliminary data.</text>
</comment>
<evidence type="ECO:0000313" key="2">
    <source>
        <dbReference type="Proteomes" id="UP000706172"/>
    </source>
</evidence>
<dbReference type="AlphaFoldDB" id="A0A931CSW1"/>
<evidence type="ECO:0000313" key="1">
    <source>
        <dbReference type="EMBL" id="MBG0778852.1"/>
    </source>
</evidence>
<organism evidence="1 2">
    <name type="scientific">Desulfotignum balticum</name>
    <dbReference type="NCBI Taxonomy" id="115781"/>
    <lineage>
        <taxon>Bacteria</taxon>
        <taxon>Pseudomonadati</taxon>
        <taxon>Thermodesulfobacteriota</taxon>
        <taxon>Desulfobacteria</taxon>
        <taxon>Desulfobacterales</taxon>
        <taxon>Desulfobacteraceae</taxon>
        <taxon>Desulfotignum</taxon>
    </lineage>
</organism>
<gene>
    <name evidence="1" type="ORF">H0S81_02865</name>
</gene>
<dbReference type="Proteomes" id="UP000706172">
    <property type="component" value="Unassembled WGS sequence"/>
</dbReference>
<protein>
    <submittedName>
        <fullName evidence="1">Uncharacterized protein</fullName>
    </submittedName>
</protein>
<dbReference type="EMBL" id="JACCQK010000125">
    <property type="protein sequence ID" value="MBG0778852.1"/>
    <property type="molecule type" value="Genomic_DNA"/>
</dbReference>
<reference evidence="1" key="1">
    <citation type="submission" date="2020-07" db="EMBL/GenBank/DDBJ databases">
        <title>Severe corrosion of carbon steel in oil field produced water can be linked to methanogenic archaea containing a special type of NiFe hydrogenase.</title>
        <authorList>
            <person name="Lahme S."/>
            <person name="Mand J."/>
            <person name="Longwell J."/>
            <person name="Smith R."/>
            <person name="Enning D."/>
        </authorList>
    </citation>
    <scope>NUCLEOTIDE SEQUENCE</scope>
    <source>
        <strain evidence="1">MIC098Bin6</strain>
    </source>
</reference>
<proteinExistence type="predicted"/>
<name>A0A931CSW1_9BACT</name>
<accession>A0A931CSW1</accession>